<reference evidence="2" key="2">
    <citation type="journal article" date="2020" name="Plant Dis.">
        <title>A Grain Rot of Rice in Iran Caused by a Xanthomonas Strain Closely Related to X. sacchari.</title>
        <authorList>
            <person name="Mirghasempour S.A."/>
            <person name="Huang S."/>
            <person name="Studholme D.J."/>
            <person name="Brady C.L."/>
        </authorList>
    </citation>
    <scope>NUCLEOTIDE SEQUENCE</scope>
    <source>
        <strain evidence="2">SAM114</strain>
    </source>
</reference>
<organism evidence="1 4">
    <name type="scientific">Xanthomonas sontii</name>
    <dbReference type="NCBI Taxonomy" id="2650745"/>
    <lineage>
        <taxon>Bacteria</taxon>
        <taxon>Pseudomonadati</taxon>
        <taxon>Pseudomonadota</taxon>
        <taxon>Gammaproteobacteria</taxon>
        <taxon>Lysobacterales</taxon>
        <taxon>Lysobacteraceae</taxon>
        <taxon>Xanthomonas</taxon>
    </lineage>
</organism>
<evidence type="ECO:0000313" key="4">
    <source>
        <dbReference type="Proteomes" id="UP000439314"/>
    </source>
</evidence>
<evidence type="ECO:0000313" key="1">
    <source>
        <dbReference type="EMBL" id="MRG98879.1"/>
    </source>
</evidence>
<comment type="caution">
    <text evidence="1">The sequence shown here is derived from an EMBL/GenBank/DDBJ whole genome shotgun (WGS) entry which is preliminary data.</text>
</comment>
<keyword evidence="3" id="KW-1185">Reference proteome</keyword>
<dbReference type="AlphaFoldDB" id="A0A6N7Q4N4"/>
<dbReference type="RefSeq" id="WP_153750379.1">
    <property type="nucleotide sequence ID" value="NZ_WJPM01000001.1"/>
</dbReference>
<dbReference type="EMBL" id="WJPN01000001">
    <property type="protein sequence ID" value="MRG98879.1"/>
    <property type="molecule type" value="Genomic_DNA"/>
</dbReference>
<accession>A0A6N7Q4N4</accession>
<evidence type="ECO:0000313" key="2">
    <source>
        <dbReference type="EMBL" id="MRH73330.1"/>
    </source>
</evidence>
<dbReference type="Proteomes" id="UP000439314">
    <property type="component" value="Unassembled WGS sequence"/>
</dbReference>
<dbReference type="Proteomes" id="UP000437931">
    <property type="component" value="Unassembled WGS sequence"/>
</dbReference>
<proteinExistence type="predicted"/>
<reference evidence="3 4" key="1">
    <citation type="submission" date="2019-11" db="EMBL/GenBank/DDBJ databases">
        <title>First report of rice panicle blight caused by Xanthomonas sp. in Iran.</title>
        <authorList>
            <person name="Mirghasempour S.A."/>
            <person name="Huang S."/>
            <person name="Brady C.L."/>
            <person name="Studholme D.J."/>
        </authorList>
    </citation>
    <scope>NUCLEOTIDE SEQUENCE [LARGE SCALE GENOMIC DNA]</scope>
    <source>
        <strain evidence="1 4">ASD011</strain>
        <strain evidence="3">SAM114</strain>
    </source>
</reference>
<name>A0A6N7Q4N4_9XANT</name>
<evidence type="ECO:0000313" key="3">
    <source>
        <dbReference type="Proteomes" id="UP000437931"/>
    </source>
</evidence>
<dbReference type="EMBL" id="WJPM01000001">
    <property type="protein sequence ID" value="MRH73330.1"/>
    <property type="molecule type" value="Genomic_DNA"/>
</dbReference>
<protein>
    <submittedName>
        <fullName evidence="1">Uncharacterized protein</fullName>
    </submittedName>
</protein>
<gene>
    <name evidence="1" type="ORF">GIY21_01070</name>
    <name evidence="2" type="ORF">GIY22_01700</name>
</gene>
<sequence>MNREQLQQRLADLESDIPRMLHAAADPRDFWPEFAGAADAIVGAALTGEDAEYVSRRIEQMLARHGLAEDAPSR</sequence>